<proteinExistence type="predicted"/>
<evidence type="ECO:0000313" key="1">
    <source>
        <dbReference type="EMBL" id="CAD6995596.1"/>
    </source>
</evidence>
<dbReference type="Proteomes" id="UP000606786">
    <property type="component" value="Unassembled WGS sequence"/>
</dbReference>
<sequence length="73" mass="8516">MEHFIVIGGLRNKGQQQQKCASKTENSLKFANNRPDGLESGVAREVIKFRFYNRDRFIKNRDNNCQSRQAVEK</sequence>
<comment type="caution">
    <text evidence="1">The sequence shown here is derived from an EMBL/GenBank/DDBJ whole genome shotgun (WGS) entry which is preliminary data.</text>
</comment>
<dbReference type="AlphaFoldDB" id="A0A811UC00"/>
<dbReference type="EMBL" id="CAJHJT010000001">
    <property type="protein sequence ID" value="CAD6995596.1"/>
    <property type="molecule type" value="Genomic_DNA"/>
</dbReference>
<name>A0A811UC00_CERCA</name>
<gene>
    <name evidence="1" type="ORF">CCAP1982_LOCUS4303</name>
</gene>
<evidence type="ECO:0000313" key="2">
    <source>
        <dbReference type="Proteomes" id="UP000606786"/>
    </source>
</evidence>
<accession>A0A811UC00</accession>
<reference evidence="1" key="1">
    <citation type="submission" date="2020-11" db="EMBL/GenBank/DDBJ databases">
        <authorList>
            <person name="Whitehead M."/>
        </authorList>
    </citation>
    <scope>NUCLEOTIDE SEQUENCE</scope>
    <source>
        <strain evidence="1">EGII</strain>
    </source>
</reference>
<organism evidence="1 2">
    <name type="scientific">Ceratitis capitata</name>
    <name type="common">Mediterranean fruit fly</name>
    <name type="synonym">Tephritis capitata</name>
    <dbReference type="NCBI Taxonomy" id="7213"/>
    <lineage>
        <taxon>Eukaryota</taxon>
        <taxon>Metazoa</taxon>
        <taxon>Ecdysozoa</taxon>
        <taxon>Arthropoda</taxon>
        <taxon>Hexapoda</taxon>
        <taxon>Insecta</taxon>
        <taxon>Pterygota</taxon>
        <taxon>Neoptera</taxon>
        <taxon>Endopterygota</taxon>
        <taxon>Diptera</taxon>
        <taxon>Brachycera</taxon>
        <taxon>Muscomorpha</taxon>
        <taxon>Tephritoidea</taxon>
        <taxon>Tephritidae</taxon>
        <taxon>Ceratitis</taxon>
        <taxon>Ceratitis</taxon>
    </lineage>
</organism>
<keyword evidence="2" id="KW-1185">Reference proteome</keyword>
<protein>
    <submittedName>
        <fullName evidence="1">(Mediterranean fruit fly) hypothetical protein</fullName>
    </submittedName>
</protein>